<feature type="domain" description="Major facilitator superfamily (MFS) profile" evidence="5">
    <location>
        <begin position="3"/>
        <end position="393"/>
    </location>
</feature>
<dbReference type="PROSITE" id="PS50850">
    <property type="entry name" value="MFS"/>
    <property type="match status" value="1"/>
</dbReference>
<dbReference type="InterPro" id="IPR036259">
    <property type="entry name" value="MFS_trans_sf"/>
</dbReference>
<evidence type="ECO:0000256" key="4">
    <source>
        <dbReference type="SAM" id="Phobius"/>
    </source>
</evidence>
<dbReference type="AlphaFoldDB" id="A0A377ITU5"/>
<feature type="transmembrane region" description="Helical" evidence="4">
    <location>
        <begin position="168"/>
        <end position="190"/>
    </location>
</feature>
<dbReference type="InterPro" id="IPR020846">
    <property type="entry name" value="MFS_dom"/>
</dbReference>
<feature type="transmembrane region" description="Helical" evidence="4">
    <location>
        <begin position="211"/>
        <end position="230"/>
    </location>
</feature>
<name>A0A377ITU5_9GAMM</name>
<dbReference type="EMBL" id="UGGT01000002">
    <property type="protein sequence ID" value="STO91567.1"/>
    <property type="molecule type" value="Genomic_DNA"/>
</dbReference>
<organism evidence="6 7">
    <name type="scientific">Fluoribacter dumoffii</name>
    <dbReference type="NCBI Taxonomy" id="463"/>
    <lineage>
        <taxon>Bacteria</taxon>
        <taxon>Pseudomonadati</taxon>
        <taxon>Pseudomonadota</taxon>
        <taxon>Gammaproteobacteria</taxon>
        <taxon>Legionellales</taxon>
        <taxon>Legionellaceae</taxon>
        <taxon>Fluoribacter</taxon>
    </lineage>
</organism>
<evidence type="ECO:0000256" key="3">
    <source>
        <dbReference type="ARBA" id="ARBA00023136"/>
    </source>
</evidence>
<keyword evidence="1 4" id="KW-0812">Transmembrane</keyword>
<protein>
    <submittedName>
        <fullName evidence="6">H+ Antiporter protein</fullName>
    </submittedName>
</protein>
<evidence type="ECO:0000256" key="2">
    <source>
        <dbReference type="ARBA" id="ARBA00022989"/>
    </source>
</evidence>
<accession>A0A377ITU5</accession>
<keyword evidence="2 4" id="KW-1133">Transmembrane helix</keyword>
<dbReference type="OrthoDB" id="8526297at2"/>
<reference evidence="6 7" key="1">
    <citation type="submission" date="2018-06" db="EMBL/GenBank/DDBJ databases">
        <authorList>
            <consortium name="Pathogen Informatics"/>
            <person name="Doyle S."/>
        </authorList>
    </citation>
    <scope>NUCLEOTIDE SEQUENCE [LARGE SCALE GENOMIC DNA]</scope>
    <source>
        <strain evidence="6 7">NCTC11370</strain>
    </source>
</reference>
<dbReference type="InterPro" id="IPR011701">
    <property type="entry name" value="MFS"/>
</dbReference>
<feature type="transmembrane region" description="Helical" evidence="4">
    <location>
        <begin position="142"/>
        <end position="162"/>
    </location>
</feature>
<feature type="transmembrane region" description="Helical" evidence="4">
    <location>
        <begin position="6"/>
        <end position="29"/>
    </location>
</feature>
<evidence type="ECO:0000313" key="7">
    <source>
        <dbReference type="Proteomes" id="UP000254554"/>
    </source>
</evidence>
<dbReference type="PANTHER" id="PTHR23520:SF5">
    <property type="entry name" value="TRANSPORTER, PUTATIVE (AFU_ORTHOLOGUE AFUA_3G04000)-RELATED"/>
    <property type="match status" value="1"/>
</dbReference>
<feature type="transmembrane region" description="Helical" evidence="4">
    <location>
        <begin position="41"/>
        <end position="61"/>
    </location>
</feature>
<dbReference type="PANTHER" id="PTHR23520">
    <property type="entry name" value="TRANSPORTER, PUTATIVE (AFU_ORTHOLOGUE AFUA_3G04000)-RELATED"/>
    <property type="match status" value="1"/>
</dbReference>
<dbReference type="SUPFAM" id="SSF103473">
    <property type="entry name" value="MFS general substrate transporter"/>
    <property type="match status" value="1"/>
</dbReference>
<dbReference type="RefSeq" id="WP_058393325.1">
    <property type="nucleotide sequence ID" value="NZ_UGGT01000002.1"/>
</dbReference>
<gene>
    <name evidence="6" type="ORF">NCTC11370_03545</name>
</gene>
<evidence type="ECO:0000259" key="5">
    <source>
        <dbReference type="PROSITE" id="PS50850"/>
    </source>
</evidence>
<dbReference type="Pfam" id="PF07690">
    <property type="entry name" value="MFS_1"/>
    <property type="match status" value="1"/>
</dbReference>
<dbReference type="Gene3D" id="1.20.1250.20">
    <property type="entry name" value="MFS general substrate transporter like domains"/>
    <property type="match status" value="1"/>
</dbReference>
<proteinExistence type="predicted"/>
<evidence type="ECO:0000256" key="1">
    <source>
        <dbReference type="ARBA" id="ARBA00022692"/>
    </source>
</evidence>
<dbReference type="Proteomes" id="UP000254554">
    <property type="component" value="Unassembled WGS sequence"/>
</dbReference>
<keyword evidence="3 4" id="KW-0472">Membrane</keyword>
<evidence type="ECO:0000313" key="6">
    <source>
        <dbReference type="EMBL" id="STO91567.1"/>
    </source>
</evidence>
<keyword evidence="7" id="KW-1185">Reference proteome</keyword>
<feature type="transmembrane region" description="Helical" evidence="4">
    <location>
        <begin position="73"/>
        <end position="99"/>
    </location>
</feature>
<feature type="transmembrane region" description="Helical" evidence="4">
    <location>
        <begin position="341"/>
        <end position="365"/>
    </location>
</feature>
<dbReference type="GO" id="GO:0022857">
    <property type="term" value="F:transmembrane transporter activity"/>
    <property type="evidence" value="ECO:0007669"/>
    <property type="project" value="InterPro"/>
</dbReference>
<sequence length="402" mass="43641">MDDRNILYLAALLRALALGMIGILLAIYLSKIEFSPSVIGVIISLGLLGGAMAALLITFLGDYLGRKRSLLCLALLSAAGGFVIVFVSDVFIVAIASFVGVLNGMGRDRGAALILEQAILPVTTTDADRTSAFAWYNMLQDIGLAVGALLATIPSLLSRIGFEELISFRVAIFVYASLMLLTAFLYIKLSPKVEVVVTQLRPQISARSQKILLKLSVLFAIDSVSGGFLAEAMLSLFFYVRFNVSVIIIALLFFGGRILNACSYFGAAWLAKRFGLVNTMVFTHIPSSLILIIIAITPGSDFWIAAVLFLLREALVEMDVPARESYVMAVIRPEERTFASGVTHLVRLGGWAVAPAFAGVLMQFLAVSTPLLIGAAMKISYDVLLYFSFRKIKPPEEIEIQH</sequence>